<dbReference type="PANTHER" id="PTHR31220">
    <property type="entry name" value="HYCCIN RELATED"/>
    <property type="match status" value="1"/>
</dbReference>
<evidence type="ECO:0000256" key="3">
    <source>
        <dbReference type="ARBA" id="ARBA00022475"/>
    </source>
</evidence>
<organism evidence="7 8">
    <name type="scientific">Halocaridina rubra</name>
    <name type="common">Hawaiian red shrimp</name>
    <dbReference type="NCBI Taxonomy" id="373956"/>
    <lineage>
        <taxon>Eukaryota</taxon>
        <taxon>Metazoa</taxon>
        <taxon>Ecdysozoa</taxon>
        <taxon>Arthropoda</taxon>
        <taxon>Crustacea</taxon>
        <taxon>Multicrustacea</taxon>
        <taxon>Malacostraca</taxon>
        <taxon>Eumalacostraca</taxon>
        <taxon>Eucarida</taxon>
        <taxon>Decapoda</taxon>
        <taxon>Pleocyemata</taxon>
        <taxon>Caridea</taxon>
        <taxon>Atyoidea</taxon>
        <taxon>Atyidae</taxon>
        <taxon>Halocaridina</taxon>
    </lineage>
</organism>
<comment type="subcellular location">
    <subcellularLocation>
        <location evidence="1">Cell membrane</location>
    </subcellularLocation>
    <subcellularLocation>
        <location evidence="2">Cytoplasm</location>
        <location evidence="2">Cytosol</location>
    </subcellularLocation>
</comment>
<reference evidence="7 8" key="1">
    <citation type="submission" date="2023-11" db="EMBL/GenBank/DDBJ databases">
        <title>Halocaridina rubra genome assembly.</title>
        <authorList>
            <person name="Smith C."/>
        </authorList>
    </citation>
    <scope>NUCLEOTIDE SEQUENCE [LARGE SCALE GENOMIC DNA]</scope>
    <source>
        <strain evidence="7">EP-1</strain>
        <tissue evidence="7">Whole</tissue>
    </source>
</reference>
<evidence type="ECO:0000313" key="8">
    <source>
        <dbReference type="Proteomes" id="UP001381693"/>
    </source>
</evidence>
<dbReference type="PANTHER" id="PTHR31220:SF1">
    <property type="entry name" value="GH21176P"/>
    <property type="match status" value="1"/>
</dbReference>
<dbReference type="GO" id="GO:0005886">
    <property type="term" value="C:plasma membrane"/>
    <property type="evidence" value="ECO:0007669"/>
    <property type="project" value="UniProtKB-SubCell"/>
</dbReference>
<protein>
    <submittedName>
        <fullName evidence="7">Uncharacterized protein</fullName>
    </submittedName>
</protein>
<dbReference type="AlphaFoldDB" id="A0AAN9ACT0"/>
<proteinExistence type="inferred from homology"/>
<dbReference type="Proteomes" id="UP001381693">
    <property type="component" value="Unassembled WGS sequence"/>
</dbReference>
<evidence type="ECO:0000256" key="1">
    <source>
        <dbReference type="ARBA" id="ARBA00004236"/>
    </source>
</evidence>
<dbReference type="EMBL" id="JAXCGZ010002630">
    <property type="protein sequence ID" value="KAK7083708.1"/>
    <property type="molecule type" value="Genomic_DNA"/>
</dbReference>
<dbReference type="GO" id="GO:0005829">
    <property type="term" value="C:cytosol"/>
    <property type="evidence" value="ECO:0007669"/>
    <property type="project" value="UniProtKB-SubCell"/>
</dbReference>
<name>A0AAN9ACT0_HALRR</name>
<dbReference type="GO" id="GO:0046854">
    <property type="term" value="P:phosphatidylinositol phosphate biosynthetic process"/>
    <property type="evidence" value="ECO:0007669"/>
    <property type="project" value="TreeGrafter"/>
</dbReference>
<gene>
    <name evidence="7" type="ORF">SK128_005613</name>
</gene>
<evidence type="ECO:0000256" key="5">
    <source>
        <dbReference type="ARBA" id="ARBA00023136"/>
    </source>
</evidence>
<comment type="similarity">
    <text evidence="6">Belongs to the Hyccin family.</text>
</comment>
<evidence type="ECO:0000256" key="4">
    <source>
        <dbReference type="ARBA" id="ARBA00022490"/>
    </source>
</evidence>
<comment type="caution">
    <text evidence="7">The sequence shown here is derived from an EMBL/GenBank/DDBJ whole genome shotgun (WGS) entry which is preliminary data.</text>
</comment>
<sequence length="121" mass="13115">MRPMAVNRAPLRCGSQSVWFNEFASLGIQALEDIHIRAQYELYGDVLLMTNAIKNSLKVNPSGQPSDGPMGISVALTPSTTAAPLSKTFITNASFRTKKLPEGGWCDGVTRNLLIQMCSSI</sequence>
<dbReference type="InterPro" id="IPR018619">
    <property type="entry name" value="Hyccin"/>
</dbReference>
<evidence type="ECO:0000313" key="7">
    <source>
        <dbReference type="EMBL" id="KAK7083708.1"/>
    </source>
</evidence>
<dbReference type="Pfam" id="PF09790">
    <property type="entry name" value="Hyccin"/>
    <property type="match status" value="1"/>
</dbReference>
<keyword evidence="8" id="KW-1185">Reference proteome</keyword>
<evidence type="ECO:0000256" key="2">
    <source>
        <dbReference type="ARBA" id="ARBA00004514"/>
    </source>
</evidence>
<accession>A0AAN9ACT0</accession>
<keyword evidence="4" id="KW-0963">Cytoplasm</keyword>
<dbReference type="GO" id="GO:0072659">
    <property type="term" value="P:protein localization to plasma membrane"/>
    <property type="evidence" value="ECO:0007669"/>
    <property type="project" value="TreeGrafter"/>
</dbReference>
<keyword evidence="3" id="KW-1003">Cell membrane</keyword>
<keyword evidence="5" id="KW-0472">Membrane</keyword>
<evidence type="ECO:0000256" key="6">
    <source>
        <dbReference type="ARBA" id="ARBA00034482"/>
    </source>
</evidence>